<organism evidence="3">
    <name type="scientific">gut metagenome</name>
    <dbReference type="NCBI Taxonomy" id="749906"/>
    <lineage>
        <taxon>unclassified sequences</taxon>
        <taxon>metagenomes</taxon>
        <taxon>organismal metagenomes</taxon>
    </lineage>
</organism>
<sequence length="504" mass="54626">MKKNKIFASALIAGCLLASSPLAAQNKTVRLTTAKEMGSQVTLLVNYNNKGVTVDWGDGQAVAYTTAKDDGVTVIEGTTKGNIITIKGNFNWKTLGCANNQITKIDLSEAKDLTSLYCQNNEIDTLNLTGMTQLVDLDCSFNKLKKLVLQTGDRASTDLASIENLNISNNELSGSYYYKLPTLQTLNISNNAYTTCYVYDKQLKSLNCANNAIEGKTLALNSAVELSNLICNGNGIKAIVLANNGAKIRQLICDDNTIQSLNLSNAEELIDLSCKGNGISDLQLHKSASMSSLNLSDNNLTFAALPGKSKKPAYIEFEPQAPFDISKCEGIVMNSNVPTVPLSESWSDKHLLELNEYTSLLDKRPDADYAWFSVQADGSETEMTRRSTSSGTEDYYASYGKFAFFTPQKKAYAKFTSKTYGFTIQSTPVAIGNDITAVDQVISNGKDLSIAVTGNTILLKSSQEVMVSIFTLDGKTVWQGMVNPSASVQLPKGVYVVNGKKVIL</sequence>
<evidence type="ECO:0000256" key="2">
    <source>
        <dbReference type="ARBA" id="ARBA00022737"/>
    </source>
</evidence>
<reference evidence="3" key="1">
    <citation type="journal article" date="2012" name="PLoS ONE">
        <title>Gene sets for utilization of primary and secondary nutrition supplies in the distal gut of endangered iberian lynx.</title>
        <authorList>
            <person name="Alcaide M."/>
            <person name="Messina E."/>
            <person name="Richter M."/>
            <person name="Bargiela R."/>
            <person name="Peplies J."/>
            <person name="Huws S.A."/>
            <person name="Newbold C.J."/>
            <person name="Golyshin P.N."/>
            <person name="Simon M.A."/>
            <person name="Lopez G."/>
            <person name="Yakimov M.M."/>
            <person name="Ferrer M."/>
        </authorList>
    </citation>
    <scope>NUCLEOTIDE SEQUENCE</scope>
</reference>
<proteinExistence type="predicted"/>
<comment type="caution">
    <text evidence="3">The sequence shown here is derived from an EMBL/GenBank/DDBJ whole genome shotgun (WGS) entry which is preliminary data.</text>
</comment>
<gene>
    <name evidence="3" type="ORF">EVA_08493</name>
</gene>
<evidence type="ECO:0000313" key="3">
    <source>
        <dbReference type="EMBL" id="EJX03408.1"/>
    </source>
</evidence>
<dbReference type="Gene3D" id="3.80.10.10">
    <property type="entry name" value="Ribonuclease Inhibitor"/>
    <property type="match status" value="1"/>
</dbReference>
<dbReference type="EMBL" id="AMCI01002178">
    <property type="protein sequence ID" value="EJX03408.1"/>
    <property type="molecule type" value="Genomic_DNA"/>
</dbReference>
<dbReference type="InterPro" id="IPR032675">
    <property type="entry name" value="LRR_dom_sf"/>
</dbReference>
<evidence type="ECO:0000256" key="1">
    <source>
        <dbReference type="ARBA" id="ARBA00022614"/>
    </source>
</evidence>
<dbReference type="SUPFAM" id="SSF52058">
    <property type="entry name" value="L domain-like"/>
    <property type="match status" value="1"/>
</dbReference>
<protein>
    <submittedName>
        <fullName evidence="3">Leucine Rich Repeat domain protein</fullName>
    </submittedName>
</protein>
<dbReference type="PANTHER" id="PTHR47566">
    <property type="match status" value="1"/>
</dbReference>
<name>J9GMD4_9ZZZZ</name>
<accession>J9GMD4</accession>
<dbReference type="InterPro" id="IPR052574">
    <property type="entry name" value="CDIRP"/>
</dbReference>
<keyword evidence="2" id="KW-0677">Repeat</keyword>
<dbReference type="PANTHER" id="PTHR47566:SF1">
    <property type="entry name" value="PROTEIN NUD1"/>
    <property type="match status" value="1"/>
</dbReference>
<dbReference type="GO" id="GO:0035591">
    <property type="term" value="F:signaling adaptor activity"/>
    <property type="evidence" value="ECO:0007669"/>
    <property type="project" value="TreeGrafter"/>
</dbReference>
<keyword evidence="1" id="KW-0433">Leucine-rich repeat</keyword>
<dbReference type="AlphaFoldDB" id="J9GMD4"/>